<comment type="caution">
    <text evidence="4">The sequence shown here is derived from an EMBL/GenBank/DDBJ whole genome shotgun (WGS) entry which is preliminary data.</text>
</comment>
<protein>
    <recommendedName>
        <fullName evidence="1">Ubiquinone biosynthesis accessory factor UbiJ</fullName>
    </recommendedName>
</protein>
<evidence type="ECO:0000313" key="4">
    <source>
        <dbReference type="EMBL" id="MFB9886392.1"/>
    </source>
</evidence>
<dbReference type="Proteomes" id="UP001589628">
    <property type="component" value="Unassembled WGS sequence"/>
</dbReference>
<name>A0ABV5ZAS7_9GAMM</name>
<dbReference type="HAMAP" id="MF_02215">
    <property type="entry name" value="UbiJ"/>
    <property type="match status" value="1"/>
</dbReference>
<keyword evidence="1" id="KW-0963">Cytoplasm</keyword>
<evidence type="ECO:0000313" key="5">
    <source>
        <dbReference type="Proteomes" id="UP001589628"/>
    </source>
</evidence>
<sequence>MFRPLRSALLATLEARLNSLLSRDPWLLQRLPELADRCIELQLQEWPEPLYLRLLEQSLRLQLEAPEQVDARVQANLSQLLARLADPSQPLAGSGIQIDGDHQLLQQLQRLYQGFDPDWEGWLAEHLGDIPAHLIGKALQQQRTWLARSRGELHADLREYLQEESGLLPTPIEVEDWIEDIRQARLHLDRLEARLQQLEQQQG</sequence>
<keyword evidence="2" id="KW-0175">Coiled coil</keyword>
<feature type="coiled-coil region" evidence="2">
    <location>
        <begin position="174"/>
        <end position="201"/>
    </location>
</feature>
<keyword evidence="5" id="KW-1185">Reference proteome</keyword>
<accession>A0ABV5ZAS7</accession>
<dbReference type="RefSeq" id="WP_051527460.1">
    <property type="nucleotide sequence ID" value="NZ_JBHLZN010000002.1"/>
</dbReference>
<gene>
    <name evidence="1" type="primary">ubiJ</name>
    <name evidence="4" type="ORF">ACFFLH_08225</name>
</gene>
<dbReference type="PANTHER" id="PTHR38693">
    <property type="entry name" value="UBIQUINONE BIOSYNTHESIS PROTEIN UBIJ"/>
    <property type="match status" value="1"/>
</dbReference>
<dbReference type="InterPro" id="IPR003033">
    <property type="entry name" value="SCP2_sterol-bd_dom"/>
</dbReference>
<feature type="domain" description="SCP2" evidence="3">
    <location>
        <begin position="17"/>
        <end position="111"/>
    </location>
</feature>
<dbReference type="EMBL" id="JBHLZN010000002">
    <property type="protein sequence ID" value="MFB9886392.1"/>
    <property type="molecule type" value="Genomic_DNA"/>
</dbReference>
<evidence type="ECO:0000256" key="2">
    <source>
        <dbReference type="SAM" id="Coils"/>
    </source>
</evidence>
<dbReference type="Pfam" id="PF02036">
    <property type="entry name" value="SCP2"/>
    <property type="match status" value="1"/>
</dbReference>
<comment type="function">
    <text evidence="1">Required for ubiquinone (coenzyme Q) biosynthesis. Binds hydrophobic ubiquinone biosynthetic intermediates via its SCP2 domain and is essential for the stability of the Ubi complex. May constitute a docking platform where Ubi enzymes assemble and access their SCP2-bound polyprenyl substrates.</text>
</comment>
<evidence type="ECO:0000259" key="3">
    <source>
        <dbReference type="Pfam" id="PF02036"/>
    </source>
</evidence>
<comment type="similarity">
    <text evidence="1">Belongs to the UbiJ family.</text>
</comment>
<dbReference type="PANTHER" id="PTHR38693:SF1">
    <property type="entry name" value="UBIQUINONE BIOSYNTHESIS ACCESSORY FACTOR UBIJ"/>
    <property type="match status" value="1"/>
</dbReference>
<dbReference type="InterPro" id="IPR038989">
    <property type="entry name" value="UbiJ"/>
</dbReference>
<reference evidence="4 5" key="1">
    <citation type="submission" date="2024-09" db="EMBL/GenBank/DDBJ databases">
        <authorList>
            <person name="Sun Q."/>
            <person name="Mori K."/>
        </authorList>
    </citation>
    <scope>NUCLEOTIDE SEQUENCE [LARGE SCALE GENOMIC DNA]</scope>
    <source>
        <strain evidence="4 5">ATCC 51285</strain>
    </source>
</reference>
<keyword evidence="1" id="KW-0831">Ubiquinone biosynthesis</keyword>
<organism evidence="4 5">
    <name type="scientific">Balneatrix alpica</name>
    <dbReference type="NCBI Taxonomy" id="75684"/>
    <lineage>
        <taxon>Bacteria</taxon>
        <taxon>Pseudomonadati</taxon>
        <taxon>Pseudomonadota</taxon>
        <taxon>Gammaproteobacteria</taxon>
        <taxon>Oceanospirillales</taxon>
        <taxon>Balneatrichaceae</taxon>
        <taxon>Balneatrix</taxon>
    </lineage>
</organism>
<comment type="pathway">
    <text evidence="1">Cofactor biosynthesis; ubiquinone biosynthesis.</text>
</comment>
<evidence type="ECO:0000256" key="1">
    <source>
        <dbReference type="HAMAP-Rule" id="MF_02215"/>
    </source>
</evidence>
<comment type="subcellular location">
    <subcellularLocation>
        <location evidence="1">Cytoplasm</location>
    </subcellularLocation>
</comment>
<proteinExistence type="inferred from homology"/>